<gene>
    <name evidence="1" type="ORF">NCTC10736_03944</name>
</gene>
<accession>A0A380BWN7</accession>
<proteinExistence type="predicted"/>
<evidence type="ECO:0000313" key="2">
    <source>
        <dbReference type="Proteomes" id="UP000255061"/>
    </source>
</evidence>
<dbReference type="AlphaFoldDB" id="A0A380BWN7"/>
<reference evidence="1 2" key="1">
    <citation type="submission" date="2018-06" db="EMBL/GenBank/DDBJ databases">
        <authorList>
            <consortium name="Pathogen Informatics"/>
            <person name="Doyle S."/>
        </authorList>
    </citation>
    <scope>NUCLEOTIDE SEQUENCE [LARGE SCALE GENOMIC DNA]</scope>
    <source>
        <strain evidence="1 2">NCTC10736</strain>
    </source>
</reference>
<dbReference type="EMBL" id="UGYV01000004">
    <property type="protein sequence ID" value="SUJ08614.1"/>
    <property type="molecule type" value="Genomic_DNA"/>
</dbReference>
<protein>
    <submittedName>
        <fullName evidence="1">Uncharacterized protein</fullName>
    </submittedName>
</protein>
<evidence type="ECO:0000313" key="1">
    <source>
        <dbReference type="EMBL" id="SUJ08614.1"/>
    </source>
</evidence>
<sequence>MTAKHYVAPDWRYIYGDKPKGRRMRLLSVAEAKLANDFIRRHIRHSSSSIHPDRYQVNFCQYPDTAEKFWLSAARLLRTIDRTPESAVLFETMDELNELMNCIFSDQGWRWVRKELSQSKKRVNKTRIELSSDLAAKLKNIMAREQFISIDETIDHLLSLDTALQIDAVIDFEE</sequence>
<organism evidence="1 2">
    <name type="scientific">Shewanella morhuae</name>
    <dbReference type="NCBI Taxonomy" id="365591"/>
    <lineage>
        <taxon>Bacteria</taxon>
        <taxon>Pseudomonadati</taxon>
        <taxon>Pseudomonadota</taxon>
        <taxon>Gammaproteobacteria</taxon>
        <taxon>Alteromonadales</taxon>
        <taxon>Shewanellaceae</taxon>
        <taxon>Shewanella</taxon>
    </lineage>
</organism>
<dbReference type="RefSeq" id="WP_115407266.1">
    <property type="nucleotide sequence ID" value="NZ_UGYV01000004.1"/>
</dbReference>
<name>A0A380BWN7_9GAMM</name>
<dbReference type="Proteomes" id="UP000255061">
    <property type="component" value="Unassembled WGS sequence"/>
</dbReference>